<feature type="domain" description="Activator of Hsp90 ATPase homologue 1/2-like C-terminal" evidence="2">
    <location>
        <begin position="18"/>
        <end position="138"/>
    </location>
</feature>
<evidence type="ECO:0000313" key="4">
    <source>
        <dbReference type="Proteomes" id="UP001370348"/>
    </source>
</evidence>
<evidence type="ECO:0000313" key="3">
    <source>
        <dbReference type="EMBL" id="WXB11771.1"/>
    </source>
</evidence>
<dbReference type="Proteomes" id="UP001370348">
    <property type="component" value="Chromosome"/>
</dbReference>
<dbReference type="RefSeq" id="WP_394821391.1">
    <property type="nucleotide sequence ID" value="NZ_CP089984.1"/>
</dbReference>
<organism evidence="3 4">
    <name type="scientific">Pendulispora albinea</name>
    <dbReference type="NCBI Taxonomy" id="2741071"/>
    <lineage>
        <taxon>Bacteria</taxon>
        <taxon>Pseudomonadati</taxon>
        <taxon>Myxococcota</taxon>
        <taxon>Myxococcia</taxon>
        <taxon>Myxococcales</taxon>
        <taxon>Sorangiineae</taxon>
        <taxon>Pendulisporaceae</taxon>
        <taxon>Pendulispora</taxon>
    </lineage>
</organism>
<gene>
    <name evidence="3" type="ORF">LZC94_28420</name>
</gene>
<dbReference type="SUPFAM" id="SSF55961">
    <property type="entry name" value="Bet v1-like"/>
    <property type="match status" value="1"/>
</dbReference>
<sequence length="275" mass="30282">MTKSEQPVLVRVTHRFAASAERVYDAFLDPAKAAKFMFATATGRIVQCEIDARVGGTFSIVDRRNGEDVAHVGTYLELERPHRIVFTFSVAKYSTDADKVTIAIAPLAKGCELTLTHEIPAKNEAMKARTREGWTGILEVAGELLVDDAPTCGIGVAQHATIPAKIAQMFEGLAETFELHRKMLVATDPNTRREDDVYRELATTWSDIARRVHDAAIAMRAQRDLPVGAHDPSAWSDAHLRAFEKFVDGERQLLASLRVATERDEAALLSLQGEG</sequence>
<name>A0ABZ2LRJ0_9BACT</name>
<dbReference type="InterPro" id="IPR013538">
    <property type="entry name" value="ASHA1/2-like_C"/>
</dbReference>
<dbReference type="InterPro" id="IPR023393">
    <property type="entry name" value="START-like_dom_sf"/>
</dbReference>
<proteinExistence type="inferred from homology"/>
<accession>A0ABZ2LRJ0</accession>
<comment type="similarity">
    <text evidence="1">Belongs to the AHA1 family.</text>
</comment>
<dbReference type="Pfam" id="PF08327">
    <property type="entry name" value="AHSA1"/>
    <property type="match status" value="1"/>
</dbReference>
<evidence type="ECO:0000259" key="2">
    <source>
        <dbReference type="Pfam" id="PF08327"/>
    </source>
</evidence>
<dbReference type="Gene3D" id="3.30.530.20">
    <property type="match status" value="1"/>
</dbReference>
<dbReference type="EMBL" id="CP089984">
    <property type="protein sequence ID" value="WXB11771.1"/>
    <property type="molecule type" value="Genomic_DNA"/>
</dbReference>
<evidence type="ECO:0000256" key="1">
    <source>
        <dbReference type="ARBA" id="ARBA00006817"/>
    </source>
</evidence>
<protein>
    <submittedName>
        <fullName evidence="3">SRPBCC domain-containing protein</fullName>
    </submittedName>
</protein>
<dbReference type="CDD" id="cd07814">
    <property type="entry name" value="SRPBCC_CalC_Aha1-like"/>
    <property type="match status" value="1"/>
</dbReference>
<keyword evidence="4" id="KW-1185">Reference proteome</keyword>
<reference evidence="3 4" key="1">
    <citation type="submission" date="2021-12" db="EMBL/GenBank/DDBJ databases">
        <title>Discovery of the Pendulisporaceae a myxobacterial family with distinct sporulation behavior and unique specialized metabolism.</title>
        <authorList>
            <person name="Garcia R."/>
            <person name="Popoff A."/>
            <person name="Bader C.D."/>
            <person name="Loehr J."/>
            <person name="Walesch S."/>
            <person name="Walt C."/>
            <person name="Boldt J."/>
            <person name="Bunk B."/>
            <person name="Haeckl F.J.F.P.J."/>
            <person name="Gunesch A.P."/>
            <person name="Birkelbach J."/>
            <person name="Nuebel U."/>
            <person name="Pietschmann T."/>
            <person name="Bach T."/>
            <person name="Mueller R."/>
        </authorList>
    </citation>
    <scope>NUCLEOTIDE SEQUENCE [LARGE SCALE GENOMIC DNA]</scope>
    <source>
        <strain evidence="3 4">MSr11954</strain>
    </source>
</reference>